<evidence type="ECO:0008006" key="4">
    <source>
        <dbReference type="Google" id="ProtNLM"/>
    </source>
</evidence>
<reference evidence="2" key="1">
    <citation type="submission" date="2023-10" db="EMBL/GenBank/DDBJ databases">
        <title>Genome assembly of Pristionchus species.</title>
        <authorList>
            <person name="Yoshida K."/>
            <person name="Sommer R.J."/>
        </authorList>
    </citation>
    <scope>NUCLEOTIDE SEQUENCE</scope>
    <source>
        <strain evidence="2">RS5133</strain>
    </source>
</reference>
<feature type="region of interest" description="Disordered" evidence="1">
    <location>
        <begin position="475"/>
        <end position="534"/>
    </location>
</feature>
<dbReference type="PANTHER" id="PTHR25462">
    <property type="entry name" value="BONUS, ISOFORM C-RELATED"/>
    <property type="match status" value="1"/>
</dbReference>
<keyword evidence="3" id="KW-1185">Reference proteome</keyword>
<comment type="caution">
    <text evidence="2">The sequence shown here is derived from an EMBL/GenBank/DDBJ whole genome shotgun (WGS) entry which is preliminary data.</text>
</comment>
<dbReference type="PANTHER" id="PTHR25462:SF296">
    <property type="entry name" value="MEIOTIC P26, ISOFORM F"/>
    <property type="match status" value="1"/>
</dbReference>
<name>A0AAV5WHR7_9BILA</name>
<evidence type="ECO:0000256" key="1">
    <source>
        <dbReference type="SAM" id="MobiDB-lite"/>
    </source>
</evidence>
<gene>
    <name evidence="2" type="ORF">PFISCL1PPCAC_21500</name>
</gene>
<dbReference type="AlphaFoldDB" id="A0AAV5WHR7"/>
<feature type="compositionally biased region" description="Polar residues" evidence="1">
    <location>
        <begin position="491"/>
        <end position="500"/>
    </location>
</feature>
<feature type="compositionally biased region" description="Basic and acidic residues" evidence="1">
    <location>
        <begin position="501"/>
        <end position="518"/>
    </location>
</feature>
<sequence>FRRTIRMSTAPDSFGRCKQCAAKLWIPHALAVSLDVRSHILGCGHVICDRCRDENASQCGKVLCTTCSRLSNCFSLPSRADFHSAPTVLRWDGIAPPCSTHPVTHVSLRCSCGEFICDKCTEQGHAGHFHYSELVATDAALDKEMQRVRHIERVLMAERTDAIKQKKLIENQISAANNEIANEFTLIIAQAISRCLHLMTQTRAVARRRTQQIVDRIIVLERKLASINQAIEMAGVRNTSPNLSVRLCVKKAAISMSQPLQGELRNSSPPGVKTSPSLSVIIDNCRNKVLDSVAKLGEVITTNLIDKEGTTHQVIPFPTPLVRTTKDLNAAALHFSQFHQAILPSSKTREVLNISRGAIGIVAAPLVIPPPHPDTIQLVAVVSANDGDPSNSSDRPIRYHLSQTKTPAAVATATVCASSAKQMWPLRKTSALNTVSAPSGSGSSTTIAFFARSIVPSTRANCQSQVSSVRLVNPNGRYSVKGWKPARPDQRGSTSQSSENAIDKPDIVTTESKSERNNYDQSSHSSRKRIKVEE</sequence>
<dbReference type="GO" id="GO:0061630">
    <property type="term" value="F:ubiquitin protein ligase activity"/>
    <property type="evidence" value="ECO:0007669"/>
    <property type="project" value="TreeGrafter"/>
</dbReference>
<feature type="non-terminal residue" evidence="2">
    <location>
        <position position="1"/>
    </location>
</feature>
<dbReference type="EMBL" id="BTSY01000005">
    <property type="protein sequence ID" value="GMT30203.1"/>
    <property type="molecule type" value="Genomic_DNA"/>
</dbReference>
<organism evidence="2 3">
    <name type="scientific">Pristionchus fissidentatus</name>
    <dbReference type="NCBI Taxonomy" id="1538716"/>
    <lineage>
        <taxon>Eukaryota</taxon>
        <taxon>Metazoa</taxon>
        <taxon>Ecdysozoa</taxon>
        <taxon>Nematoda</taxon>
        <taxon>Chromadorea</taxon>
        <taxon>Rhabditida</taxon>
        <taxon>Rhabditina</taxon>
        <taxon>Diplogasteromorpha</taxon>
        <taxon>Diplogasteroidea</taxon>
        <taxon>Neodiplogasteridae</taxon>
        <taxon>Pristionchus</taxon>
    </lineage>
</organism>
<protein>
    <recommendedName>
        <fullName evidence="4">B box-type domain-containing protein</fullName>
    </recommendedName>
</protein>
<evidence type="ECO:0000313" key="2">
    <source>
        <dbReference type="EMBL" id="GMT30203.1"/>
    </source>
</evidence>
<feature type="non-terminal residue" evidence="2">
    <location>
        <position position="534"/>
    </location>
</feature>
<dbReference type="Proteomes" id="UP001432322">
    <property type="component" value="Unassembled WGS sequence"/>
</dbReference>
<evidence type="ECO:0000313" key="3">
    <source>
        <dbReference type="Proteomes" id="UP001432322"/>
    </source>
</evidence>
<feature type="compositionally biased region" description="Basic residues" evidence="1">
    <location>
        <begin position="525"/>
        <end position="534"/>
    </location>
</feature>
<dbReference type="InterPro" id="IPR047153">
    <property type="entry name" value="TRIM45/56/19-like"/>
</dbReference>
<accession>A0AAV5WHR7</accession>
<proteinExistence type="predicted"/>